<evidence type="ECO:0000256" key="2">
    <source>
        <dbReference type="ARBA" id="ARBA00022737"/>
    </source>
</evidence>
<keyword evidence="3 6" id="KW-0863">Zinc-finger</keyword>
<dbReference type="CDD" id="cd06257">
    <property type="entry name" value="DnaJ"/>
    <property type="match status" value="1"/>
</dbReference>
<dbReference type="GO" id="GO:0005524">
    <property type="term" value="F:ATP binding"/>
    <property type="evidence" value="ECO:0007669"/>
    <property type="project" value="InterPro"/>
</dbReference>
<feature type="zinc finger region" description="CR-type" evidence="6">
    <location>
        <begin position="133"/>
        <end position="216"/>
    </location>
</feature>
<dbReference type="PANTHER" id="PTHR43888">
    <property type="entry name" value="DNAJ-LIKE-2, ISOFORM A-RELATED"/>
    <property type="match status" value="1"/>
</dbReference>
<dbReference type="SUPFAM" id="SSF49493">
    <property type="entry name" value="HSP40/DnaJ peptide-binding domain"/>
    <property type="match status" value="2"/>
</dbReference>
<gene>
    <name evidence="10" type="ORF">BO94DRAFT_506773</name>
</gene>
<comment type="caution">
    <text evidence="10">The sequence shown here is derived from an EMBL/GenBank/DDBJ whole genome shotgun (WGS) entry which is preliminary data.</text>
</comment>
<feature type="region of interest" description="Disordered" evidence="7">
    <location>
        <begin position="356"/>
        <end position="413"/>
    </location>
</feature>
<dbReference type="InterPro" id="IPR002939">
    <property type="entry name" value="DnaJ_C"/>
</dbReference>
<evidence type="ECO:0000259" key="8">
    <source>
        <dbReference type="PROSITE" id="PS50076"/>
    </source>
</evidence>
<dbReference type="InterPro" id="IPR018253">
    <property type="entry name" value="DnaJ_domain_CS"/>
</dbReference>
<dbReference type="PROSITE" id="PS51188">
    <property type="entry name" value="ZF_CR"/>
    <property type="match status" value="1"/>
</dbReference>
<evidence type="ECO:0000256" key="7">
    <source>
        <dbReference type="SAM" id="MobiDB-lite"/>
    </source>
</evidence>
<dbReference type="CDD" id="cd10747">
    <property type="entry name" value="DnaJ_C"/>
    <property type="match status" value="1"/>
</dbReference>
<evidence type="ECO:0000256" key="3">
    <source>
        <dbReference type="ARBA" id="ARBA00022771"/>
    </source>
</evidence>
<evidence type="ECO:0000256" key="4">
    <source>
        <dbReference type="ARBA" id="ARBA00022833"/>
    </source>
</evidence>
<evidence type="ECO:0000313" key="10">
    <source>
        <dbReference type="EMBL" id="PWY95643.1"/>
    </source>
</evidence>
<dbReference type="AlphaFoldDB" id="A0A317XAM6"/>
<dbReference type="EMBL" id="MSFK01000002">
    <property type="protein sequence ID" value="PWY95643.1"/>
    <property type="molecule type" value="Genomic_DNA"/>
</dbReference>
<dbReference type="Gene3D" id="2.10.230.10">
    <property type="entry name" value="Heat shock protein DnaJ, cysteine-rich domain"/>
    <property type="match status" value="1"/>
</dbReference>
<dbReference type="InterPro" id="IPR044713">
    <property type="entry name" value="DNJA1/2-like"/>
</dbReference>
<keyword evidence="11" id="KW-1185">Reference proteome</keyword>
<organism evidence="10 11">
    <name type="scientific">Aspergillus sclerotioniger CBS 115572</name>
    <dbReference type="NCBI Taxonomy" id="1450535"/>
    <lineage>
        <taxon>Eukaryota</taxon>
        <taxon>Fungi</taxon>
        <taxon>Dikarya</taxon>
        <taxon>Ascomycota</taxon>
        <taxon>Pezizomycotina</taxon>
        <taxon>Eurotiomycetes</taxon>
        <taxon>Eurotiomycetidae</taxon>
        <taxon>Eurotiales</taxon>
        <taxon>Aspergillaceae</taxon>
        <taxon>Aspergillus</taxon>
        <taxon>Aspergillus subgen. Circumdati</taxon>
    </lineage>
</organism>
<dbReference type="InterPro" id="IPR036410">
    <property type="entry name" value="HSP_DnaJ_Cys-rich_dom_sf"/>
</dbReference>
<dbReference type="InterPro" id="IPR008971">
    <property type="entry name" value="HSP40/DnaJ_pept-bd"/>
</dbReference>
<dbReference type="FunFam" id="2.60.260.20:FF:000024">
    <property type="entry name" value="Mitochondrial protein import protein MAS5"/>
    <property type="match status" value="1"/>
</dbReference>
<proteinExistence type="inferred from homology"/>
<dbReference type="GO" id="GO:0008270">
    <property type="term" value="F:zinc ion binding"/>
    <property type="evidence" value="ECO:0007669"/>
    <property type="project" value="UniProtKB-KW"/>
</dbReference>
<feature type="domain" description="CR-type" evidence="9">
    <location>
        <begin position="133"/>
        <end position="216"/>
    </location>
</feature>
<feature type="compositionally biased region" description="Acidic residues" evidence="7">
    <location>
        <begin position="368"/>
        <end position="379"/>
    </location>
</feature>
<reference evidence="10 11" key="1">
    <citation type="submission" date="2016-12" db="EMBL/GenBank/DDBJ databases">
        <title>The genomes of Aspergillus section Nigri reveals drivers in fungal speciation.</title>
        <authorList>
            <consortium name="DOE Joint Genome Institute"/>
            <person name="Vesth T.C."/>
            <person name="Nybo J."/>
            <person name="Theobald S."/>
            <person name="Brandl J."/>
            <person name="Frisvad J.C."/>
            <person name="Nielsen K.F."/>
            <person name="Lyhne E.K."/>
            <person name="Kogle M.E."/>
            <person name="Kuo A."/>
            <person name="Riley R."/>
            <person name="Clum A."/>
            <person name="Nolan M."/>
            <person name="Lipzen A."/>
            <person name="Salamov A."/>
            <person name="Henrissat B."/>
            <person name="Wiebenga A."/>
            <person name="De Vries R.P."/>
            <person name="Grigoriev I.V."/>
            <person name="Mortensen U.H."/>
            <person name="Andersen M.R."/>
            <person name="Baker S.E."/>
        </authorList>
    </citation>
    <scope>NUCLEOTIDE SEQUENCE [LARGE SCALE GENOMIC DNA]</scope>
    <source>
        <strain evidence="10 11">CBS 115572</strain>
    </source>
</reference>
<accession>A0A317XAM6</accession>
<dbReference type="FunFam" id="2.10.230.10:FF:000001">
    <property type="entry name" value="DnaJ subfamily A member 2"/>
    <property type="match status" value="1"/>
</dbReference>
<evidence type="ECO:0000256" key="6">
    <source>
        <dbReference type="PROSITE-ProRule" id="PRU00546"/>
    </source>
</evidence>
<dbReference type="Pfam" id="PF01556">
    <property type="entry name" value="DnaJ_C"/>
    <property type="match status" value="1"/>
</dbReference>
<dbReference type="SUPFAM" id="SSF57938">
    <property type="entry name" value="DnaJ/Hsp40 cysteine-rich domain"/>
    <property type="match status" value="1"/>
</dbReference>
<dbReference type="Pfam" id="PF00684">
    <property type="entry name" value="DnaJ_CXXCXGXG"/>
    <property type="match status" value="1"/>
</dbReference>
<dbReference type="HAMAP" id="MF_01152">
    <property type="entry name" value="DnaJ"/>
    <property type="match status" value="1"/>
</dbReference>
<dbReference type="FunFam" id="1.10.287.110:FF:000048">
    <property type="entry name" value="DnaJ family protein"/>
    <property type="match status" value="1"/>
</dbReference>
<dbReference type="PROSITE" id="PS50076">
    <property type="entry name" value="DNAJ_2"/>
    <property type="match status" value="1"/>
</dbReference>
<dbReference type="InterPro" id="IPR001305">
    <property type="entry name" value="HSP_DnaJ_Cys-rich_dom"/>
</dbReference>
<keyword evidence="2" id="KW-0677">Repeat</keyword>
<dbReference type="GO" id="GO:0009408">
    <property type="term" value="P:response to heat"/>
    <property type="evidence" value="ECO:0007669"/>
    <property type="project" value="InterPro"/>
</dbReference>
<evidence type="ECO:0000256" key="1">
    <source>
        <dbReference type="ARBA" id="ARBA00022723"/>
    </source>
</evidence>
<dbReference type="STRING" id="1450535.A0A317XAM6"/>
<dbReference type="CDD" id="cd10719">
    <property type="entry name" value="DnaJ_zf"/>
    <property type="match status" value="1"/>
</dbReference>
<dbReference type="PRINTS" id="PR00625">
    <property type="entry name" value="JDOMAIN"/>
</dbReference>
<evidence type="ECO:0000259" key="9">
    <source>
        <dbReference type="PROSITE" id="PS51188"/>
    </source>
</evidence>
<protein>
    <submittedName>
        <fullName evidence="10">Mitochondrial protein import protein MAS5</fullName>
    </submittedName>
</protein>
<dbReference type="GeneID" id="37111730"/>
<dbReference type="SUPFAM" id="SSF46565">
    <property type="entry name" value="Chaperone J-domain"/>
    <property type="match status" value="1"/>
</dbReference>
<dbReference type="Proteomes" id="UP000246702">
    <property type="component" value="Unassembled WGS sequence"/>
</dbReference>
<evidence type="ECO:0000256" key="5">
    <source>
        <dbReference type="ARBA" id="ARBA00023186"/>
    </source>
</evidence>
<keyword evidence="1 6" id="KW-0479">Metal-binding</keyword>
<dbReference type="InterPro" id="IPR036869">
    <property type="entry name" value="J_dom_sf"/>
</dbReference>
<evidence type="ECO:0000313" key="11">
    <source>
        <dbReference type="Proteomes" id="UP000246702"/>
    </source>
</evidence>
<dbReference type="Pfam" id="PF00226">
    <property type="entry name" value="DnaJ"/>
    <property type="match status" value="1"/>
</dbReference>
<dbReference type="RefSeq" id="XP_025472404.1">
    <property type="nucleotide sequence ID" value="XM_025609587.1"/>
</dbReference>
<dbReference type="GO" id="GO:0051082">
    <property type="term" value="F:unfolded protein binding"/>
    <property type="evidence" value="ECO:0007669"/>
    <property type="project" value="InterPro"/>
</dbReference>
<dbReference type="Gene3D" id="1.10.287.110">
    <property type="entry name" value="DnaJ domain"/>
    <property type="match status" value="1"/>
</dbReference>
<dbReference type="InterPro" id="IPR012724">
    <property type="entry name" value="DnaJ"/>
</dbReference>
<feature type="domain" description="J" evidence="8">
    <location>
        <begin position="6"/>
        <end position="71"/>
    </location>
</feature>
<name>A0A317XAM6_9EURO</name>
<dbReference type="Gene3D" id="2.60.260.20">
    <property type="entry name" value="Urease metallochaperone UreE, N-terminal domain"/>
    <property type="match status" value="2"/>
</dbReference>
<dbReference type="GO" id="GO:0006457">
    <property type="term" value="P:protein folding"/>
    <property type="evidence" value="ECO:0007669"/>
    <property type="project" value="InterPro"/>
</dbReference>
<dbReference type="SMART" id="SM00271">
    <property type="entry name" value="DnaJ"/>
    <property type="match status" value="1"/>
</dbReference>
<sequence>MVKETKFYDILGVAPTATEAQLKTAYKKGALKYHPDKNTNNPEAAEKFKELSHAYETLSDPQKRGLYDQLGEEGLEHGGAGGGMGAEDLFAQFFGGGGGFGGMFGGGMREQGPKKARTIHHVHKVNLEDIYRGKVSKLALQKSVICSGCDGRGGKDGAVKSCTGCNGSGMKTMMRQMGPMIQRFQTVCPDCNGEGEIIREKDRCKKCNGKKTVVERKVLHVHVDRGVKNGHKIEFRGEGDQMPGVMPGDVVFEIEQKPHARFQRKDDDLFYQAEIDLLTALGGGIINIEHLDDRWLTVNIAPGEVITPGAIKVIKGQGMPSYRHHDFGNLYIQFDVKFPEKDQLKNLELLEQVLPTRAEQSQPPQDAMIEDFELEDVDSSDYSQARAHGAAGSMDEDDDDVPPGAERVQCASQ</sequence>
<dbReference type="GO" id="GO:0030544">
    <property type="term" value="F:Hsp70 protein binding"/>
    <property type="evidence" value="ECO:0007669"/>
    <property type="project" value="InterPro"/>
</dbReference>
<keyword evidence="4 6" id="KW-0862">Zinc</keyword>
<dbReference type="InterPro" id="IPR001623">
    <property type="entry name" value="DnaJ_domain"/>
</dbReference>
<dbReference type="PROSITE" id="PS00636">
    <property type="entry name" value="DNAJ_1"/>
    <property type="match status" value="1"/>
</dbReference>
<dbReference type="OrthoDB" id="550424at2759"/>
<keyword evidence="5" id="KW-0143">Chaperone</keyword>